<keyword evidence="1 4" id="KW-0378">Hydrolase</keyword>
<dbReference type="SUPFAM" id="SSF56281">
    <property type="entry name" value="Metallo-hydrolase/oxidoreductase"/>
    <property type="match status" value="1"/>
</dbReference>
<dbReference type="InterPro" id="IPR022712">
    <property type="entry name" value="Beta_Casp"/>
</dbReference>
<evidence type="ECO:0000256" key="1">
    <source>
        <dbReference type="ARBA" id="ARBA00022801"/>
    </source>
</evidence>
<proteinExistence type="predicted"/>
<dbReference type="InterPro" id="IPR050698">
    <property type="entry name" value="MBL"/>
</dbReference>
<evidence type="ECO:0000259" key="3">
    <source>
        <dbReference type="SMART" id="SM01027"/>
    </source>
</evidence>
<reference evidence="4" key="1">
    <citation type="journal article" date="2020" name="mSystems">
        <title>Genome- and Community-Level Interaction Insights into Carbon Utilization and Element Cycling Functions of Hydrothermarchaeota in Hydrothermal Sediment.</title>
        <authorList>
            <person name="Zhou Z."/>
            <person name="Liu Y."/>
            <person name="Xu W."/>
            <person name="Pan J."/>
            <person name="Luo Z.H."/>
            <person name="Li M."/>
        </authorList>
    </citation>
    <scope>NUCLEOTIDE SEQUENCE [LARGE SCALE GENOMIC DNA]</scope>
    <source>
        <strain evidence="4">SpSt-1038</strain>
    </source>
</reference>
<dbReference type="InterPro" id="IPR036866">
    <property type="entry name" value="RibonucZ/Hydroxyglut_hydro"/>
</dbReference>
<sequence>MRFLVMPQLRLLGAGREVGRSCIRLDINNHHFLLDCGIDPAATGPNALPDFTGTSVENLDAVFVSHAHLDHTGAIPELVRRGFKGKVFMTLPTLALVKLLWQDELSIMEREWPKEDRLWSSKEMHQVLNKLAVPTTYHEVFKLDSISVNFHNAGHILGSTMTEITYKGFRLVYSGDLGTSSNHLRYWRTEDLVYPDVLICEGTYGGKNRKSREETGKEFIESVRSTVESGGKILIPTFSVGKAQEILKILKDSWNKIPNVEVYLEGMAIETLRIYEQFLIYMDDKVRRAYLFNNINPFRWEALRTFKSISERKRLYQRDCACIILAPSGMLRGGWSVWHMIKMAEDEKNLIALCGHMEEGTTGHQLMSGIRNFTLRDMLSKESKEVNVRCKVAHFDISAHAMHNELCNYISRIKPERLVLVHGDEESLKALAESVKQHTGEIIMPSVGETVDLEHRPLSSTQEVHVEVPISQSTSIIVPKGFSMRVKHHGKERFMRAEDIRSLLNSK</sequence>
<dbReference type="EMBL" id="DRVT01000055">
    <property type="protein sequence ID" value="HHI49502.1"/>
    <property type="molecule type" value="Genomic_DNA"/>
</dbReference>
<dbReference type="CDD" id="cd16295">
    <property type="entry name" value="TTHA0252-CPSF-like_MBL-fold"/>
    <property type="match status" value="1"/>
</dbReference>
<dbReference type="Gene3D" id="3.40.50.10890">
    <property type="match status" value="1"/>
</dbReference>
<name>A0A7J3V0G5_9CREN</name>
<dbReference type="PANTHER" id="PTHR11203">
    <property type="entry name" value="CLEAVAGE AND POLYADENYLATION SPECIFICITY FACTOR FAMILY MEMBER"/>
    <property type="match status" value="1"/>
</dbReference>
<protein>
    <submittedName>
        <fullName evidence="4">MBL fold metallo-hydrolase</fullName>
    </submittedName>
</protein>
<dbReference type="Pfam" id="PF23023">
    <property type="entry name" value="Anti-Pycsar_Apyc1"/>
    <property type="match status" value="1"/>
</dbReference>
<dbReference type="InterPro" id="IPR011108">
    <property type="entry name" value="RMMBL"/>
</dbReference>
<dbReference type="PANTHER" id="PTHR11203:SF37">
    <property type="entry name" value="INTEGRATOR COMPLEX SUBUNIT 11"/>
    <property type="match status" value="1"/>
</dbReference>
<dbReference type="InterPro" id="IPR001279">
    <property type="entry name" value="Metallo-B-lactamas"/>
</dbReference>
<evidence type="ECO:0000259" key="2">
    <source>
        <dbReference type="SMART" id="SM00849"/>
    </source>
</evidence>
<dbReference type="SMART" id="SM01027">
    <property type="entry name" value="Beta-Casp"/>
    <property type="match status" value="1"/>
</dbReference>
<dbReference type="AlphaFoldDB" id="A0A7J3V0G5"/>
<dbReference type="GO" id="GO:0016787">
    <property type="term" value="F:hydrolase activity"/>
    <property type="evidence" value="ECO:0007669"/>
    <property type="project" value="UniProtKB-KW"/>
</dbReference>
<gene>
    <name evidence="4" type="ORF">ENL91_04945</name>
</gene>
<dbReference type="SMART" id="SM00849">
    <property type="entry name" value="Lactamase_B"/>
    <property type="match status" value="1"/>
</dbReference>
<dbReference type="Pfam" id="PF10996">
    <property type="entry name" value="Beta-Casp"/>
    <property type="match status" value="1"/>
</dbReference>
<comment type="caution">
    <text evidence="4">The sequence shown here is derived from an EMBL/GenBank/DDBJ whole genome shotgun (WGS) entry which is preliminary data.</text>
</comment>
<dbReference type="Gene3D" id="3.60.15.10">
    <property type="entry name" value="Ribonuclease Z/Hydroxyacylglutathione hydrolase-like"/>
    <property type="match status" value="1"/>
</dbReference>
<dbReference type="Pfam" id="PF07521">
    <property type="entry name" value="RMMBL"/>
    <property type="match status" value="1"/>
</dbReference>
<feature type="domain" description="Beta-Casp" evidence="3">
    <location>
        <begin position="243"/>
        <end position="366"/>
    </location>
</feature>
<accession>A0A7J3V0G5</accession>
<organism evidence="4">
    <name type="scientific">Candidatus Methanosuratincola petrocarbonis</name>
    <name type="common">ex Vanwonterghem et al. 2016</name>
    <dbReference type="NCBI Taxonomy" id="1867261"/>
    <lineage>
        <taxon>Archaea</taxon>
        <taxon>Thermoproteota</taxon>
        <taxon>Methanosuratincolia</taxon>
        <taxon>Candidatus Methanomethylicales</taxon>
        <taxon>Candidatus Methanomethylicaceae</taxon>
        <taxon>Candidatus Methanosuratincola (ex Vanwonterghem et al. 2016)</taxon>
    </lineage>
</organism>
<evidence type="ECO:0000313" key="4">
    <source>
        <dbReference type="EMBL" id="HHI49502.1"/>
    </source>
</evidence>
<dbReference type="GO" id="GO:0004521">
    <property type="term" value="F:RNA endonuclease activity"/>
    <property type="evidence" value="ECO:0007669"/>
    <property type="project" value="TreeGrafter"/>
</dbReference>
<feature type="domain" description="Metallo-beta-lactamase" evidence="2">
    <location>
        <begin position="19"/>
        <end position="227"/>
    </location>
</feature>